<sequence length="512" mass="57118">MKPVKQPLNLVIVGGGTAGWMAAAAFSRVLGPGVCRIRLIESEEIGTVGVGEATLPHMKSFNDLIGLDEVEMMRETSATFKLGIDFVDWGGKGRRYVHPFGDHGRPALGLPFYQHWLRAVQGGADLDIGDFSYAVVASRLNRFDFPNADPQRIDSTYSYAYHFDASTYARLLRRLAESAGVVRTEGKVREVKLDPLNGEIAALALESGEDVAGDFFVDCSGFRSLLLGQTLGAEWESWSQWLPCDRAFAVPSARATDFSPYTRSTCREAGWQWRIPLQHRTGNGHVFASQFISEDEAAATLMQNLPEEALGEPRMLRFEAGRRLKSWSRNCVALGLASGFLEPLESTSIYLIQVAIMHLLPLLPTTPVDPALADEFNRRIEIEYERIRDFLILHYHATGRDDSELWRYCRAMPIPESLQRKLALFQHSGYIEQYRDGLFTLPSWVAVYAGQGVIPTGHHPLAEGLPYDRLIADLERLRDEVRQRAEAMPAHEDFVGRYAPALALVQASGAHP</sequence>
<dbReference type="EMBL" id="SPDV01000010">
    <property type="protein sequence ID" value="TFI58977.1"/>
    <property type="molecule type" value="Genomic_DNA"/>
</dbReference>
<dbReference type="GO" id="GO:0000166">
    <property type="term" value="F:nucleotide binding"/>
    <property type="evidence" value="ECO:0007669"/>
    <property type="project" value="UniProtKB-KW"/>
</dbReference>
<dbReference type="SUPFAM" id="SSF51905">
    <property type="entry name" value="FAD/NAD(P)-binding domain"/>
    <property type="match status" value="1"/>
</dbReference>
<dbReference type="Gene3D" id="3.50.50.60">
    <property type="entry name" value="FAD/NAD(P)-binding domain"/>
    <property type="match status" value="1"/>
</dbReference>
<dbReference type="InterPro" id="IPR050816">
    <property type="entry name" value="Flavin-dep_Halogenase_NPB"/>
</dbReference>
<name>A0A4Y8ZU29_9SPHN</name>
<dbReference type="Pfam" id="PF04820">
    <property type="entry name" value="Trp_halogenase"/>
    <property type="match status" value="1"/>
</dbReference>
<organism evidence="3 4">
    <name type="scientific">Sphingomonas parva</name>
    <dbReference type="NCBI Taxonomy" id="2555898"/>
    <lineage>
        <taxon>Bacteria</taxon>
        <taxon>Pseudomonadati</taxon>
        <taxon>Pseudomonadota</taxon>
        <taxon>Alphaproteobacteria</taxon>
        <taxon>Sphingomonadales</taxon>
        <taxon>Sphingomonadaceae</taxon>
        <taxon>Sphingomonas</taxon>
    </lineage>
</organism>
<protein>
    <submittedName>
        <fullName evidence="3">Tryptophan 7-halogenase</fullName>
    </submittedName>
</protein>
<feature type="binding site" evidence="2">
    <location>
        <position position="349"/>
    </location>
    <ligand>
        <name>FAD</name>
        <dbReference type="ChEBI" id="CHEBI:57692"/>
    </ligand>
</feature>
<dbReference type="RefSeq" id="WP_135085081.1">
    <property type="nucleotide sequence ID" value="NZ_SPDV01000010.1"/>
</dbReference>
<keyword evidence="2" id="KW-0547">Nucleotide-binding</keyword>
<dbReference type="AlphaFoldDB" id="A0A4Y8ZU29"/>
<feature type="binding site" evidence="2">
    <location>
        <begin position="15"/>
        <end position="18"/>
    </location>
    <ligand>
        <name>FAD</name>
        <dbReference type="ChEBI" id="CHEBI:57692"/>
    </ligand>
</feature>
<dbReference type="PANTHER" id="PTHR43747:SF4">
    <property type="entry name" value="FLAVIN-DEPENDENT TRYPTOPHAN HALOGENASE"/>
    <property type="match status" value="1"/>
</dbReference>
<keyword evidence="4" id="KW-1185">Reference proteome</keyword>
<evidence type="ECO:0000256" key="1">
    <source>
        <dbReference type="PIRSR" id="PIRSR011396-1"/>
    </source>
</evidence>
<dbReference type="Proteomes" id="UP000298213">
    <property type="component" value="Unassembled WGS sequence"/>
</dbReference>
<accession>A0A4Y8ZU29</accession>
<dbReference type="InterPro" id="IPR006905">
    <property type="entry name" value="Flavin_halogenase"/>
</dbReference>
<feature type="binding site" evidence="2">
    <location>
        <position position="345"/>
    </location>
    <ligand>
        <name>L-tryptophan</name>
        <dbReference type="ChEBI" id="CHEBI:57912"/>
    </ligand>
</feature>
<dbReference type="GO" id="GO:0004497">
    <property type="term" value="F:monooxygenase activity"/>
    <property type="evidence" value="ECO:0007669"/>
    <property type="project" value="InterPro"/>
</dbReference>
<evidence type="ECO:0000313" key="3">
    <source>
        <dbReference type="EMBL" id="TFI58977.1"/>
    </source>
</evidence>
<feature type="active site" evidence="1">
    <location>
        <position position="81"/>
    </location>
</feature>
<keyword evidence="2" id="KW-0274">FAD</keyword>
<feature type="binding site" evidence="2">
    <location>
        <position position="188"/>
    </location>
    <ligand>
        <name>FAD</name>
        <dbReference type="ChEBI" id="CHEBI:57692"/>
    </ligand>
</feature>
<dbReference type="PIRSF" id="PIRSF011396">
    <property type="entry name" value="Trp_halogenase"/>
    <property type="match status" value="1"/>
</dbReference>
<gene>
    <name evidence="3" type="ORF">E2493_06905</name>
</gene>
<dbReference type="InterPro" id="IPR036188">
    <property type="entry name" value="FAD/NAD-bd_sf"/>
</dbReference>
<evidence type="ECO:0000313" key="4">
    <source>
        <dbReference type="Proteomes" id="UP000298213"/>
    </source>
</evidence>
<keyword evidence="2" id="KW-0285">Flavoprotein</keyword>
<proteinExistence type="predicted"/>
<reference evidence="3 4" key="1">
    <citation type="submission" date="2019-03" db="EMBL/GenBank/DDBJ databases">
        <title>Genome sequence of Sphingomonas sp. 17J27-24.</title>
        <authorList>
            <person name="Kim M."/>
            <person name="Maeng S."/>
            <person name="Sathiyaraj S."/>
        </authorList>
    </citation>
    <scope>NUCLEOTIDE SEQUENCE [LARGE SCALE GENOMIC DNA]</scope>
    <source>
        <strain evidence="3 4">17J27-24</strain>
    </source>
</reference>
<dbReference type="OrthoDB" id="462203at2"/>
<evidence type="ECO:0000256" key="2">
    <source>
        <dbReference type="PIRSR" id="PIRSR011396-2"/>
    </source>
</evidence>
<dbReference type="InterPro" id="IPR033856">
    <property type="entry name" value="Trp_halogen"/>
</dbReference>
<feature type="binding site" evidence="2">
    <location>
        <position position="336"/>
    </location>
    <ligand>
        <name>FAD</name>
        <dbReference type="ChEBI" id="CHEBI:57692"/>
    </ligand>
</feature>
<dbReference type="PANTHER" id="PTHR43747">
    <property type="entry name" value="FAD-BINDING PROTEIN"/>
    <property type="match status" value="1"/>
</dbReference>
<comment type="caution">
    <text evidence="3">The sequence shown here is derived from an EMBL/GenBank/DDBJ whole genome shotgun (WGS) entry which is preliminary data.</text>
</comment>
<feature type="binding site" evidence="2">
    <location>
        <position position="81"/>
    </location>
    <ligand>
        <name>7-chloro-L-tryptophan</name>
        <dbReference type="ChEBI" id="CHEBI:58713"/>
    </ligand>
</feature>